<dbReference type="OrthoDB" id="1149272at2"/>
<dbReference type="AlphaFoldDB" id="A0A176TE52"/>
<sequence length="66" mass="7721">MKTYKSFEEIEIDLRQLSLEKQIALEELKMVKSDFEESLKPMSLLSNVVTAFGKFGTLMFIKKIFK</sequence>
<dbReference type="EMBL" id="LVWE01000010">
    <property type="protein sequence ID" value="OAD45813.1"/>
    <property type="molecule type" value="Genomic_DNA"/>
</dbReference>
<name>A0A176TE52_9FLAO</name>
<accession>A0A176TE52</accession>
<evidence type="ECO:0008006" key="4">
    <source>
        <dbReference type="Google" id="ProtNLM"/>
    </source>
</evidence>
<evidence type="ECO:0000313" key="2">
    <source>
        <dbReference type="EMBL" id="OAD45813.1"/>
    </source>
</evidence>
<dbReference type="InterPro" id="IPR046290">
    <property type="entry name" value="DUF6327"/>
</dbReference>
<dbReference type="Pfam" id="PF19852">
    <property type="entry name" value="DUF6327"/>
    <property type="match status" value="1"/>
</dbReference>
<keyword evidence="1" id="KW-0175">Coiled coil</keyword>
<evidence type="ECO:0000313" key="3">
    <source>
        <dbReference type="Proteomes" id="UP000076923"/>
    </source>
</evidence>
<dbReference type="STRING" id="1333662.LPB303_05870"/>
<reference evidence="2 3" key="1">
    <citation type="submission" date="2016-02" db="EMBL/GenBank/DDBJ databases">
        <title>Draft genome sequence of Polaribacter atrinae KACC17473.</title>
        <authorList>
            <person name="Shin S.-K."/>
            <person name="Yi H."/>
        </authorList>
    </citation>
    <scope>NUCLEOTIDE SEQUENCE [LARGE SCALE GENOMIC DNA]</scope>
    <source>
        <strain evidence="2 3">KACC 17473</strain>
    </source>
</reference>
<dbReference type="Proteomes" id="UP000076923">
    <property type="component" value="Unassembled WGS sequence"/>
</dbReference>
<keyword evidence="3" id="KW-1185">Reference proteome</keyword>
<gene>
    <name evidence="2" type="ORF">LPB303_05870</name>
</gene>
<feature type="coiled-coil region" evidence="1">
    <location>
        <begin position="7"/>
        <end position="34"/>
    </location>
</feature>
<evidence type="ECO:0000256" key="1">
    <source>
        <dbReference type="SAM" id="Coils"/>
    </source>
</evidence>
<comment type="caution">
    <text evidence="2">The sequence shown here is derived from an EMBL/GenBank/DDBJ whole genome shotgun (WGS) entry which is preliminary data.</text>
</comment>
<dbReference type="RefSeq" id="WP_068448772.1">
    <property type="nucleotide sequence ID" value="NZ_CANKUV010000001.1"/>
</dbReference>
<organism evidence="2 3">
    <name type="scientific">Polaribacter atrinae</name>
    <dbReference type="NCBI Taxonomy" id="1333662"/>
    <lineage>
        <taxon>Bacteria</taxon>
        <taxon>Pseudomonadati</taxon>
        <taxon>Bacteroidota</taxon>
        <taxon>Flavobacteriia</taxon>
        <taxon>Flavobacteriales</taxon>
        <taxon>Flavobacteriaceae</taxon>
    </lineage>
</organism>
<protein>
    <recommendedName>
        <fullName evidence="4">Glutaminyl-tRNA synthetase</fullName>
    </recommendedName>
</protein>
<proteinExistence type="predicted"/>